<gene>
    <name evidence="4" type="ORF">B193_3769</name>
</gene>
<keyword evidence="4" id="KW-0808">Transferase</keyword>
<keyword evidence="1" id="KW-0812">Transmembrane</keyword>
<dbReference type="InterPro" id="IPR002656">
    <property type="entry name" value="Acyl_transf_3_dom"/>
</dbReference>
<dbReference type="GO" id="GO:0009103">
    <property type="term" value="P:lipopolysaccharide biosynthetic process"/>
    <property type="evidence" value="ECO:0007669"/>
    <property type="project" value="TreeGrafter"/>
</dbReference>
<dbReference type="EMBL" id="ALAO01000397">
    <property type="protein sequence ID" value="EKO37555.1"/>
    <property type="molecule type" value="Genomic_DNA"/>
</dbReference>
<dbReference type="AlphaFoldDB" id="K6GKV0"/>
<feature type="transmembrane region" description="Helical" evidence="1">
    <location>
        <begin position="166"/>
        <end position="184"/>
    </location>
</feature>
<feature type="transmembrane region" description="Helical" evidence="1">
    <location>
        <begin position="249"/>
        <end position="267"/>
    </location>
</feature>
<keyword evidence="1" id="KW-0472">Membrane</keyword>
<keyword evidence="4" id="KW-0012">Acyltransferase</keyword>
<feature type="transmembrane region" description="Helical" evidence="1">
    <location>
        <begin position="279"/>
        <end position="298"/>
    </location>
</feature>
<feature type="transmembrane region" description="Helical" evidence="1">
    <location>
        <begin position="224"/>
        <end position="243"/>
    </location>
</feature>
<evidence type="ECO:0000313" key="4">
    <source>
        <dbReference type="EMBL" id="EKO37555.1"/>
    </source>
</evidence>
<evidence type="ECO:0000313" key="5">
    <source>
        <dbReference type="Proteomes" id="UP000006272"/>
    </source>
</evidence>
<dbReference type="Pfam" id="PF19040">
    <property type="entry name" value="SGNH"/>
    <property type="match status" value="1"/>
</dbReference>
<dbReference type="PANTHER" id="PTHR23028">
    <property type="entry name" value="ACETYLTRANSFERASE"/>
    <property type="match status" value="1"/>
</dbReference>
<organism evidence="4 5">
    <name type="scientific">Solidesulfovibrio magneticus str. Maddingley MBC34</name>
    <dbReference type="NCBI Taxonomy" id="1206767"/>
    <lineage>
        <taxon>Bacteria</taxon>
        <taxon>Pseudomonadati</taxon>
        <taxon>Thermodesulfobacteriota</taxon>
        <taxon>Desulfovibrionia</taxon>
        <taxon>Desulfovibrionales</taxon>
        <taxon>Desulfovibrionaceae</taxon>
        <taxon>Solidesulfovibrio</taxon>
    </lineage>
</organism>
<feature type="domain" description="Acyltransferase 3" evidence="2">
    <location>
        <begin position="9"/>
        <end position="333"/>
    </location>
</feature>
<comment type="caution">
    <text evidence="4">The sequence shown here is derived from an EMBL/GenBank/DDBJ whole genome shotgun (WGS) entry which is preliminary data.</text>
</comment>
<sequence length="644" mass="72486">MPKTPPLRHDIQILRCLAIVLVVLFHCKLDSFKAGYIGVDVFFVISGYLMHQIITKGLQTSTFSFPRFFARRVLRLYPAYCVFLITITAYAGTQLNYFEYDTFFSVLKNAVLQTVNIYLFEHTGYFDVGSGNNYLLHLWSISLEWQFYLIFPLILYFSYRKNVSRLTLLAGLSAGSFLLSLYSFHDAKMAFYLLPFRIWEFLAGAIAAELSTPNYPLSRKKRSLALNVAGYACILVPIASYPSMDTSSFPGLLALPPVLGTALLLVAGSRRPPQRRLGICLSPFVWIGNLSYSVYLYHWPIVVHFGKTDSPSTAAGHTLSVLLATLLLSVASYFLVENVFRRIKRRAVVISGCAVAASCCVLVLGGHWLTVLASRLDEQQRHFQSFAHDTGGLDGKNVLGAPGVAPTYLFFGDSHAQALMKVFDDIGVERNVAGRFFRTNHPLFHCARLLDYKKDPEAHRNDHADIARIIQEFSIKNVIIAARWSWYVNGYLPHETDVKSAGKTEMLCLDNQREIPQGAMFQYGVETTMSALKKLGVENIWIILPVPEQHFDVPSQLASRSAEPLKLVSMEEYKKRHEAVLHVFSNTKDVEFIDMAPALMSLGDGAYFPVLVGDTPLYVDDDHLSYHGTLLLKNAFLPFFQSFR</sequence>
<feature type="transmembrane region" description="Helical" evidence="1">
    <location>
        <begin position="348"/>
        <end position="369"/>
    </location>
</feature>
<evidence type="ECO:0000259" key="3">
    <source>
        <dbReference type="Pfam" id="PF19040"/>
    </source>
</evidence>
<dbReference type="Proteomes" id="UP000006272">
    <property type="component" value="Unassembled WGS sequence"/>
</dbReference>
<dbReference type="GO" id="GO:0016747">
    <property type="term" value="F:acyltransferase activity, transferring groups other than amino-acyl groups"/>
    <property type="evidence" value="ECO:0007669"/>
    <property type="project" value="InterPro"/>
</dbReference>
<feature type="transmembrane region" description="Helical" evidence="1">
    <location>
        <begin position="318"/>
        <end position="336"/>
    </location>
</feature>
<dbReference type="Pfam" id="PF01757">
    <property type="entry name" value="Acyl_transf_3"/>
    <property type="match status" value="1"/>
</dbReference>
<keyword evidence="1" id="KW-1133">Transmembrane helix</keyword>
<feature type="transmembrane region" description="Helical" evidence="1">
    <location>
        <begin position="35"/>
        <end position="54"/>
    </location>
</feature>
<dbReference type="PATRIC" id="fig|1206767.3.peg.3665"/>
<protein>
    <submittedName>
        <fullName evidence="4">Putative acyltransferase</fullName>
    </submittedName>
</protein>
<accession>K6GKV0</accession>
<evidence type="ECO:0000259" key="2">
    <source>
        <dbReference type="Pfam" id="PF01757"/>
    </source>
</evidence>
<reference evidence="4 5" key="1">
    <citation type="submission" date="2012-07" db="EMBL/GenBank/DDBJ databases">
        <title>Draft genome sequence of Desulfovibrio magneticus str. Maddingley MBC34 obtained from a metagenomic sequence of a methanogenic enrichment isolated from coal-seam formation water in Victoria, Australia.</title>
        <authorList>
            <person name="Greenfield P."/>
            <person name="Hendry P."/>
            <person name="Li D."/>
            <person name="Rosewarne C.P."/>
            <person name="Tran-Dinh N."/>
            <person name="Elbourne L.D.H."/>
            <person name="Paulsen I.T."/>
            <person name="Midgley D.J."/>
        </authorList>
    </citation>
    <scope>NUCLEOTIDE SEQUENCE [LARGE SCALE GENOMIC DNA]</scope>
    <source>
        <strain evidence="5">Maddingley MBC34</strain>
    </source>
</reference>
<dbReference type="InterPro" id="IPR050879">
    <property type="entry name" value="Acyltransferase_3"/>
</dbReference>
<dbReference type="PANTHER" id="PTHR23028:SF53">
    <property type="entry name" value="ACYL_TRANSF_3 DOMAIN-CONTAINING PROTEIN"/>
    <property type="match status" value="1"/>
</dbReference>
<feature type="transmembrane region" description="Helical" evidence="1">
    <location>
        <begin position="136"/>
        <end position="159"/>
    </location>
</feature>
<dbReference type="InterPro" id="IPR043968">
    <property type="entry name" value="SGNH"/>
</dbReference>
<feature type="transmembrane region" description="Helical" evidence="1">
    <location>
        <begin position="190"/>
        <end position="212"/>
    </location>
</feature>
<feature type="domain" description="SGNH" evidence="3">
    <location>
        <begin position="395"/>
        <end position="638"/>
    </location>
</feature>
<evidence type="ECO:0000256" key="1">
    <source>
        <dbReference type="SAM" id="Phobius"/>
    </source>
</evidence>
<name>K6GKV0_9BACT</name>
<dbReference type="GO" id="GO:0016020">
    <property type="term" value="C:membrane"/>
    <property type="evidence" value="ECO:0007669"/>
    <property type="project" value="TreeGrafter"/>
</dbReference>
<proteinExistence type="predicted"/>
<feature type="transmembrane region" description="Helical" evidence="1">
    <location>
        <begin position="74"/>
        <end position="93"/>
    </location>
</feature>